<evidence type="ECO:0000256" key="1">
    <source>
        <dbReference type="ARBA" id="ARBA00010556"/>
    </source>
</evidence>
<reference evidence="7 8" key="1">
    <citation type="journal article" date="2019" name="Environ. Microbiol.">
        <title>Species interactions and distinct microbial communities in high Arctic permafrost affected cryosols are associated with the CH4 and CO2 gas fluxes.</title>
        <authorList>
            <person name="Altshuler I."/>
            <person name="Hamel J."/>
            <person name="Turney S."/>
            <person name="Magnuson E."/>
            <person name="Levesque R."/>
            <person name="Greer C."/>
            <person name="Whyte L.G."/>
        </authorList>
    </citation>
    <scope>NUCLEOTIDE SEQUENCE [LARGE SCALE GENOMIC DNA]</scope>
    <source>
        <strain evidence="7 8">S13Y</strain>
    </source>
</reference>
<dbReference type="PROSITE" id="PS51257">
    <property type="entry name" value="PROKAR_LIPOPROTEIN"/>
    <property type="match status" value="1"/>
</dbReference>
<dbReference type="InterPro" id="IPR041203">
    <property type="entry name" value="Bact_A2M_MG5"/>
</dbReference>
<dbReference type="PANTHER" id="PTHR40094">
    <property type="entry name" value="ALPHA-2-MACROGLOBULIN HOMOLOG"/>
    <property type="match status" value="1"/>
</dbReference>
<comment type="function">
    <text evidence="3">Protects the bacterial cell from host peptidases.</text>
</comment>
<feature type="domain" description="Alpha-2-macroglobulin bait region" evidence="5">
    <location>
        <begin position="765"/>
        <end position="908"/>
    </location>
</feature>
<organism evidence="7 8">
    <name type="scientific">Rhodanobacter glycinis</name>
    <dbReference type="NCBI Taxonomy" id="582702"/>
    <lineage>
        <taxon>Bacteria</taxon>
        <taxon>Pseudomonadati</taxon>
        <taxon>Pseudomonadota</taxon>
        <taxon>Gammaproteobacteria</taxon>
        <taxon>Lysobacterales</taxon>
        <taxon>Rhodanobacteraceae</taxon>
        <taxon>Rhodanobacter</taxon>
    </lineage>
</organism>
<keyword evidence="3" id="KW-1003">Cell membrane</keyword>
<dbReference type="Pfam" id="PF11974">
    <property type="entry name" value="bMG3"/>
    <property type="match status" value="1"/>
</dbReference>
<evidence type="ECO:0000313" key="8">
    <source>
        <dbReference type="Proteomes" id="UP000319486"/>
    </source>
</evidence>
<dbReference type="Pfam" id="PF17970">
    <property type="entry name" value="bMG1"/>
    <property type="match status" value="1"/>
</dbReference>
<dbReference type="InterPro" id="IPR041246">
    <property type="entry name" value="Bact_MG10"/>
</dbReference>
<dbReference type="Pfam" id="PF07703">
    <property type="entry name" value="A2M_BRD"/>
    <property type="match status" value="1"/>
</dbReference>
<evidence type="ECO:0000256" key="4">
    <source>
        <dbReference type="SAM" id="SignalP"/>
    </source>
</evidence>
<dbReference type="InterPro" id="IPR049120">
    <property type="entry name" value="A2M_bMG2"/>
</dbReference>
<dbReference type="SMART" id="SM01419">
    <property type="entry name" value="Thiol-ester_cl"/>
    <property type="match status" value="1"/>
</dbReference>
<dbReference type="CDD" id="cd02891">
    <property type="entry name" value="A2M_like"/>
    <property type="match status" value="1"/>
</dbReference>
<dbReference type="PANTHER" id="PTHR40094:SF1">
    <property type="entry name" value="UBIQUITIN DOMAIN-CONTAINING PROTEIN"/>
    <property type="match status" value="1"/>
</dbReference>
<feature type="domain" description="Alpha-2-macroglobulin" evidence="6">
    <location>
        <begin position="972"/>
        <end position="1061"/>
    </location>
</feature>
<protein>
    <recommendedName>
        <fullName evidence="3">Alpha-2-macroglobulin</fullName>
    </recommendedName>
</protein>
<keyword evidence="3" id="KW-0472">Membrane</keyword>
<dbReference type="InterPro" id="IPR026284">
    <property type="entry name" value="A2MG_proteobact"/>
</dbReference>
<dbReference type="Pfam" id="PF17962">
    <property type="entry name" value="bMG6"/>
    <property type="match status" value="1"/>
</dbReference>
<dbReference type="Proteomes" id="UP000319486">
    <property type="component" value="Unassembled WGS sequence"/>
</dbReference>
<dbReference type="Pfam" id="PF17973">
    <property type="entry name" value="bMG10"/>
    <property type="match status" value="1"/>
</dbReference>
<dbReference type="EMBL" id="RCZO01000004">
    <property type="protein sequence ID" value="TPG09862.1"/>
    <property type="molecule type" value="Genomic_DNA"/>
</dbReference>
<evidence type="ECO:0000259" key="5">
    <source>
        <dbReference type="SMART" id="SM01359"/>
    </source>
</evidence>
<dbReference type="InterPro" id="IPR051802">
    <property type="entry name" value="YfhM-like"/>
</dbReference>
<keyword evidence="3" id="KW-0646">Protease inhibitor</keyword>
<dbReference type="RefSeq" id="WP_140651879.1">
    <property type="nucleotide sequence ID" value="NZ_RCZO01000004.1"/>
</dbReference>
<dbReference type="SMART" id="SM01360">
    <property type="entry name" value="A2M"/>
    <property type="match status" value="1"/>
</dbReference>
<dbReference type="Gene3D" id="2.60.40.1930">
    <property type="match status" value="1"/>
</dbReference>
<dbReference type="InterPro" id="IPR021868">
    <property type="entry name" value="Alpha_2_Macroglob_MG3"/>
</dbReference>
<keyword evidence="8" id="KW-1185">Reference proteome</keyword>
<evidence type="ECO:0000256" key="2">
    <source>
        <dbReference type="ARBA" id="ARBA00022729"/>
    </source>
</evidence>
<dbReference type="InterPro" id="IPR011625">
    <property type="entry name" value="A2M_N_BRD"/>
</dbReference>
<comment type="caution">
    <text evidence="7">The sequence shown here is derived from an EMBL/GenBank/DDBJ whole genome shotgun (WGS) entry which is preliminary data.</text>
</comment>
<dbReference type="Pfam" id="PF17972">
    <property type="entry name" value="bMG5"/>
    <property type="match status" value="1"/>
</dbReference>
<dbReference type="InterPro" id="IPR008930">
    <property type="entry name" value="Terpenoid_cyclase/PrenylTrfase"/>
</dbReference>
<accession>A0A502CAR1</accession>
<evidence type="ECO:0000256" key="3">
    <source>
        <dbReference type="PIRNR" id="PIRNR038980"/>
    </source>
</evidence>
<dbReference type="Gene3D" id="1.50.10.20">
    <property type="match status" value="1"/>
</dbReference>
<feature type="signal peptide" evidence="4">
    <location>
        <begin position="1"/>
        <end position="28"/>
    </location>
</feature>
<name>A0A502CAR1_9GAMM</name>
<dbReference type="SUPFAM" id="SSF48239">
    <property type="entry name" value="Terpenoid cyclases/Protein prenyltransferases"/>
    <property type="match status" value="1"/>
</dbReference>
<dbReference type="Pfam" id="PF00207">
    <property type="entry name" value="A2M"/>
    <property type="match status" value="1"/>
</dbReference>
<dbReference type="InterPro" id="IPR001599">
    <property type="entry name" value="Macroglobln_a2"/>
</dbReference>
<keyword evidence="2 4" id="KW-0732">Signal</keyword>
<sequence length="1673" mass="181162">MSGRSFECFSRRAWPRALFPLLLGLLLAACSGSHDSGKPALQGAPASSASTQPASANGKSAFALVSASSETSDSRTALTLRFNATLASAQAFDTLIAVTGPNGEVVSGSWSLKDDGKTLSFPFVQSNTHYAVQLQAGVLAADGRTLGHEVKHDVYSGNLPAAIGFASHGSVLPARGTRGLPLVSMNIHDADVEFFRVRDNALSDLFCAYPRNGHRDNYELDHDVNDYNDCGEGDARRSRIPLTQLADSVYANHYTLGGEPNERTVTYLPVQDVQQLSEPGVYVAVVKAGGTFKDGYDTATFFVSDLGLHLRVYRDNVLLHVASLRDGSPVNAVNVEIRDEQGRSKLKATTGADGNALIAYKIKSADVLIARHGKDVSVLPFNRPALDVSNFDISGRRQAPFEVYAWSGRDLYRPGETLRASALLRDYDGKPMKAQSLFVRVKQPDGRTLVEKQLQPQQLNYFELAQAIPADAPTGLWQLEFRLDPASKDTVQAFPFHVEEFLPERLKVELSSPQQRLAPDESLKLKVASSYLYGAPADGNRFTAKLLVAPEVHPLAKLADTFFGDPTIELPKSADDVVDAKLDAQGTLEQDVALPDDVKPVAPLAVTLSGSVYESGGRAVTRLLKRTYWPADTLAGVRPLFDPKQGAESESPVGFEIVRANADGQLVAGAHLKVRLQRELRDFYWLYERNGGWQSNANQRLQLIEEKDIDVAAGKSTHVEFPVQWGSYRVEVYDPATKLTTVFPFFAGYSWDDENLGKEARPDKVKLALDKARYRAGDIMKVTVTPPHDGPGVLLVESDHLLYTKNIEAKAGATFEIPVTKDWERHDVYVEAMVFRGGEASEHTTPARAMGIEYVAMDRNDRRIPLKLAAPALMRPGNPLEVSVQASGLAGQQAFVTLSAVDQGVLNITDYPVPDAWAWMFARRALGVDAYDLYSRIIEAMEGEQARLRYGGDMSAAALPKATRLNPKVQIVDLFAGPVAFDAQGKASVHVDVPDFNGSLRLAALAWTDSRFGNADGAVTVRAPLVVEPSTPRVMAAGDKAVISLDLKNLSGKDGTARVSVKGGGPISIDQASLSVALKDGAGTTLSMPVTAGAGAAVATVDIHAELSGGGADSYKVDRHFEFAVRPAWPETVTTTPLALEAGKPEHFGAAAVAGLLPATVRAQVTLSTLPPLPYAAALRDILRYPYGCIEQTTSKGYAALILDGQTAKALGAEVMSDEARKSAVDGALARIASFQASNGHFSFWGGTSPIETFTTPYVVDFMLDARDAGFAVPQEVLQKSLQRLNDDLLAGGHPYYGYEHHDHLRIADEAYSGFVLARVNRAPLGTLRAIFDNDRSKLVGPLPLVHLGIALKLMGDNDRAQKAIAEAFAWSKERPWYIGDYGSDLRDLALMVALTHTYGMNKPEYDTRLVDWARNATANVRQRQKDMADYRWSWSYLSTQEQAAIARVARAFDAKSNAPLAASITVNGKTESAPDQRVWSRELSVAELNAGVTVQPTSAAAIFATLDVAGIPQKAPAADPSQIDVRRSYFTTDGKPWTGDKLKEGDTLIVELSIEARMDIRDALVTDLLPGGLEVENLNLGGAQQWSGVVIDGIDLDQHAAAAEIQHEEYRDDRYAAALNLSRGSEAHVFYLVRAVTPGTYTVPPPLVEDMYRPAVRGIGNVTPAKITVVEP</sequence>
<dbReference type="GO" id="GO:0004866">
    <property type="term" value="F:endopeptidase inhibitor activity"/>
    <property type="evidence" value="ECO:0007669"/>
    <property type="project" value="UniProtKB-UniRule"/>
</dbReference>
<evidence type="ECO:0000259" key="6">
    <source>
        <dbReference type="SMART" id="SM01360"/>
    </source>
</evidence>
<dbReference type="SMART" id="SM01359">
    <property type="entry name" value="A2M_N_2"/>
    <property type="match status" value="1"/>
</dbReference>
<dbReference type="InterPro" id="IPR002890">
    <property type="entry name" value="MG2"/>
</dbReference>
<dbReference type="Pfam" id="PF01835">
    <property type="entry name" value="MG2"/>
    <property type="match status" value="1"/>
</dbReference>
<dbReference type="InterPro" id="IPR040639">
    <property type="entry name" value="A2MG_MG1"/>
</dbReference>
<dbReference type="Pfam" id="PF21142">
    <property type="entry name" value="A2M_bMG2"/>
    <property type="match status" value="1"/>
</dbReference>
<feature type="chain" id="PRO_5021442433" description="Alpha-2-macroglobulin" evidence="4">
    <location>
        <begin position="29"/>
        <end position="1673"/>
    </location>
</feature>
<proteinExistence type="inferred from homology"/>
<dbReference type="PIRSF" id="PIRSF038980">
    <property type="entry name" value="A2M_bac"/>
    <property type="match status" value="1"/>
</dbReference>
<dbReference type="InterPro" id="IPR047565">
    <property type="entry name" value="Alpha-macroglob_thiol-ester_cl"/>
</dbReference>
<gene>
    <name evidence="7" type="ORF">EAH88_09415</name>
</gene>
<dbReference type="InterPro" id="IPR041462">
    <property type="entry name" value="Bact_A2M_MG6"/>
</dbReference>
<evidence type="ECO:0000313" key="7">
    <source>
        <dbReference type="EMBL" id="TPG09862.1"/>
    </source>
</evidence>
<comment type="similarity">
    <text evidence="1">Belongs to the protease inhibitor I39 (alpha-2-macroglobulin) family. Bacterial alpha-2-macroglobulin subfamily.</text>
</comment>